<dbReference type="Proteomes" id="UP000050514">
    <property type="component" value="Unassembled WGS sequence"/>
</dbReference>
<dbReference type="AlphaFoldDB" id="A0A0P6X7R7"/>
<accession>A0A0P6X7R7</accession>
<proteinExistence type="predicted"/>
<organism evidence="1 2">
    <name type="scientific">Bellilinea caldifistulae</name>
    <dbReference type="NCBI Taxonomy" id="360411"/>
    <lineage>
        <taxon>Bacteria</taxon>
        <taxon>Bacillati</taxon>
        <taxon>Chloroflexota</taxon>
        <taxon>Anaerolineae</taxon>
        <taxon>Anaerolineales</taxon>
        <taxon>Anaerolineaceae</taxon>
        <taxon>Bellilinea</taxon>
    </lineage>
</organism>
<dbReference type="EMBL" id="LGHJ01000012">
    <property type="protein sequence ID" value="KPL76356.1"/>
    <property type="molecule type" value="Genomic_DNA"/>
</dbReference>
<dbReference type="RefSeq" id="WP_061919400.1">
    <property type="nucleotide sequence ID" value="NZ_DF967971.1"/>
</dbReference>
<reference evidence="1 2" key="1">
    <citation type="submission" date="2015-07" db="EMBL/GenBank/DDBJ databases">
        <title>Draft genome of Bellilinea caldifistulae DSM 17877.</title>
        <authorList>
            <person name="Hemp J."/>
            <person name="Ward L.M."/>
            <person name="Pace L.A."/>
            <person name="Fischer W.W."/>
        </authorList>
    </citation>
    <scope>NUCLEOTIDE SEQUENCE [LARGE SCALE GENOMIC DNA]</scope>
    <source>
        <strain evidence="1 2">GOMI-1</strain>
    </source>
</reference>
<name>A0A0P6X7R7_9CHLR</name>
<dbReference type="PATRIC" id="fig|360411.5.peg.1481"/>
<comment type="caution">
    <text evidence="1">The sequence shown here is derived from an EMBL/GenBank/DDBJ whole genome shotgun (WGS) entry which is preliminary data.</text>
</comment>
<evidence type="ECO:0000313" key="1">
    <source>
        <dbReference type="EMBL" id="KPL76356.1"/>
    </source>
</evidence>
<dbReference type="OrthoDB" id="159404at2"/>
<gene>
    <name evidence="1" type="ORF">AC812_06760</name>
</gene>
<keyword evidence="2" id="KW-1185">Reference proteome</keyword>
<sequence length="352" mass="37445">MNNSIVLKSGWNGLRLIVTLMVISVLALALPLTTAQAYSGYPTFDISEVKKDQSVTIQMKNLPPNQTFTVRMNKIGTKGVGGEVVGSFNSESGGSKKLTFDIPASLKGLKLIAIRIDSPQGYYAYNWFTNDPAGADTGTPSKPYTGIPTVDIVSVTKDDEVKVKTNNFPAGKTFTVRMGEYGTKGVNGTVVGSLDSGSGGKLEATFKIPDGLKGKDRIAIRLEASGGYFAYNWFYNSTGSGSTPAPGTTPTPAPGYSGIPTFSIKAVVRDGKVTISAKNFPADQTFTVRMGAYGTKGIGGVVVGTKETGSGGSFEATFDIPESLKGSQRIAIRMDSPQGYYAYNWFWNNTYP</sequence>
<evidence type="ECO:0000313" key="2">
    <source>
        <dbReference type="Proteomes" id="UP000050514"/>
    </source>
</evidence>
<protein>
    <submittedName>
        <fullName evidence="1">Uncharacterized protein</fullName>
    </submittedName>
</protein>
<dbReference type="STRING" id="360411.AC812_06760"/>